<dbReference type="EMBL" id="GEZM01058005">
    <property type="protein sequence ID" value="JAV72027.1"/>
    <property type="molecule type" value="Transcribed_RNA"/>
</dbReference>
<dbReference type="PANTHER" id="PTHR24200:SF11">
    <property type="entry name" value="TOUCAN, ISOFORM A"/>
    <property type="match status" value="1"/>
</dbReference>
<protein>
    <submittedName>
        <fullName evidence="4">Uncharacterized protein</fullName>
    </submittedName>
</protein>
<reference evidence="4" key="1">
    <citation type="journal article" date="2016" name="Sci. Rep.">
        <title>Molecular characterization of firefly nuptial gifts: a multi-omics approach sheds light on postcopulatory sexual selection.</title>
        <authorList>
            <person name="Al-Wathiqui N."/>
            <person name="Fallon T.R."/>
            <person name="South A."/>
            <person name="Weng J.K."/>
            <person name="Lewis S.M."/>
        </authorList>
    </citation>
    <scope>NUCLEOTIDE SEQUENCE</scope>
</reference>
<feature type="compositionally biased region" description="Low complexity" evidence="3">
    <location>
        <begin position="462"/>
        <end position="472"/>
    </location>
</feature>
<name>A0A1Y1LLZ7_PHOPY</name>
<evidence type="ECO:0000256" key="2">
    <source>
        <dbReference type="SAM" id="Coils"/>
    </source>
</evidence>
<sequence>MGQHPSKDKLSYPPTIGKVSSRERFGSFAKRGSAKKRSEVVRVTQVLTASKLSPRSVHQNTLAENKKNVAKLSNDVKTPPRKILFTQKDKKPTSTVSTKDGTRATVKGGRASPGARPPQLNRVPTAPISRTTEALAVLVQHLVFNLEAFQTPSLKKQIEKNRMIAEEAARFSCRQMEEHIKEIEGERAQYRKDIEEIVEQHRNDIMQLKRQHLETEQELISEHENIKRQLSSCHNEQLLKLRVECNKLQKSHGQSLDILREENDSIREEIDDKNALIAKLEKEKEKQYKEFQIKEKQYKEKLNLASDEISSLKSENLKLMSYVSAGKENKLQLVLAEVESLRAVLELKQTDIADLRKLLAQSNQKAELVPRIADKVSVLSARCEDLESQLESKSGYEQQLLMENRKLQESLKEEMNHSVRLRQHNEELQWKVQQNKEVVSRVIEETSFSRCLHNSYDRDLSDSSPPSSPKVKGVVEKSDSVSYVLEIEESPQIIASRIVRRSFRNSTPPKTSTPSVKCMERSSKSSISDVSSIKYDHSMDLEDFNDDDIQLPPLPSEIGQKSVAEALPVPKKFCRGGDDLTK</sequence>
<evidence type="ECO:0000256" key="3">
    <source>
        <dbReference type="SAM" id="MobiDB-lite"/>
    </source>
</evidence>
<dbReference type="GO" id="GO:0005737">
    <property type="term" value="C:cytoplasm"/>
    <property type="evidence" value="ECO:0007669"/>
    <property type="project" value="TreeGrafter"/>
</dbReference>
<feature type="coiled-coil region" evidence="2">
    <location>
        <begin position="256"/>
        <end position="315"/>
    </location>
</feature>
<accession>A0A1Y1LLZ7</accession>
<organism evidence="4">
    <name type="scientific">Photinus pyralis</name>
    <name type="common">Common eastern firefly</name>
    <name type="synonym">Lampyris pyralis</name>
    <dbReference type="NCBI Taxonomy" id="7054"/>
    <lineage>
        <taxon>Eukaryota</taxon>
        <taxon>Metazoa</taxon>
        <taxon>Ecdysozoa</taxon>
        <taxon>Arthropoda</taxon>
        <taxon>Hexapoda</taxon>
        <taxon>Insecta</taxon>
        <taxon>Pterygota</taxon>
        <taxon>Neoptera</taxon>
        <taxon>Endopterygota</taxon>
        <taxon>Coleoptera</taxon>
        <taxon>Polyphaga</taxon>
        <taxon>Elateriformia</taxon>
        <taxon>Elateroidea</taxon>
        <taxon>Lampyridae</taxon>
        <taxon>Lampyrinae</taxon>
        <taxon>Photinus</taxon>
    </lineage>
</organism>
<dbReference type="AlphaFoldDB" id="A0A1Y1LLZ7"/>
<feature type="compositionally biased region" description="Polar residues" evidence="3">
    <location>
        <begin position="504"/>
        <end position="515"/>
    </location>
</feature>
<keyword evidence="1 2" id="KW-0175">Coiled coil</keyword>
<dbReference type="InterPro" id="IPR051293">
    <property type="entry name" value="MTUS1/CCDC69"/>
</dbReference>
<dbReference type="GO" id="GO:0005634">
    <property type="term" value="C:nucleus"/>
    <property type="evidence" value="ECO:0007669"/>
    <property type="project" value="TreeGrafter"/>
</dbReference>
<dbReference type="GO" id="GO:0008017">
    <property type="term" value="F:microtubule binding"/>
    <property type="evidence" value="ECO:0007669"/>
    <property type="project" value="TreeGrafter"/>
</dbReference>
<proteinExistence type="predicted"/>
<evidence type="ECO:0000313" key="4">
    <source>
        <dbReference type="EMBL" id="JAV72027.1"/>
    </source>
</evidence>
<feature type="coiled-coil region" evidence="2">
    <location>
        <begin position="173"/>
        <end position="218"/>
    </location>
</feature>
<feature type="region of interest" description="Disordered" evidence="3">
    <location>
        <begin position="504"/>
        <end position="531"/>
    </location>
</feature>
<dbReference type="PANTHER" id="PTHR24200">
    <property type="entry name" value="TOUCAN, ISOFORM A"/>
    <property type="match status" value="1"/>
</dbReference>
<feature type="region of interest" description="Disordered" evidence="3">
    <location>
        <begin position="455"/>
        <end position="474"/>
    </location>
</feature>
<evidence type="ECO:0000256" key="1">
    <source>
        <dbReference type="ARBA" id="ARBA00023054"/>
    </source>
</evidence>
<feature type="region of interest" description="Disordered" evidence="3">
    <location>
        <begin position="88"/>
        <end position="122"/>
    </location>
</feature>